<reference evidence="1" key="1">
    <citation type="journal article" date="2014" name="Int. J. Syst. Evol. Microbiol.">
        <title>Complete genome sequence of Corynebacterium casei LMG S-19264T (=DSM 44701T), isolated from a smear-ripened cheese.</title>
        <authorList>
            <consortium name="US DOE Joint Genome Institute (JGI-PGF)"/>
            <person name="Walter F."/>
            <person name="Albersmeier A."/>
            <person name="Kalinowski J."/>
            <person name="Ruckert C."/>
        </authorList>
    </citation>
    <scope>NUCLEOTIDE SEQUENCE</scope>
    <source>
        <strain evidence="1">CCM 7684</strain>
    </source>
</reference>
<dbReference type="EMBL" id="BMCP01000002">
    <property type="protein sequence ID" value="GGE39924.1"/>
    <property type="molecule type" value="Genomic_DNA"/>
</dbReference>
<reference evidence="1" key="2">
    <citation type="submission" date="2020-09" db="EMBL/GenBank/DDBJ databases">
        <authorList>
            <person name="Sun Q."/>
            <person name="Sedlacek I."/>
        </authorList>
    </citation>
    <scope>NUCLEOTIDE SEQUENCE</scope>
    <source>
        <strain evidence="1">CCM 7684</strain>
    </source>
</reference>
<keyword evidence="2" id="KW-1185">Reference proteome</keyword>
<organism evidence="1 2">
    <name type="scientific">Agaricicola taiwanensis</name>
    <dbReference type="NCBI Taxonomy" id="591372"/>
    <lineage>
        <taxon>Bacteria</taxon>
        <taxon>Pseudomonadati</taxon>
        <taxon>Pseudomonadota</taxon>
        <taxon>Alphaproteobacteria</taxon>
        <taxon>Rhodobacterales</taxon>
        <taxon>Paracoccaceae</taxon>
        <taxon>Agaricicola</taxon>
    </lineage>
</organism>
<proteinExistence type="predicted"/>
<accession>A0A8J2VWJ1</accession>
<dbReference type="AlphaFoldDB" id="A0A8J2VWJ1"/>
<evidence type="ECO:0000313" key="1">
    <source>
        <dbReference type="EMBL" id="GGE39924.1"/>
    </source>
</evidence>
<comment type="caution">
    <text evidence="1">The sequence shown here is derived from an EMBL/GenBank/DDBJ whole genome shotgun (WGS) entry which is preliminary data.</text>
</comment>
<dbReference type="Proteomes" id="UP000602745">
    <property type="component" value="Unassembled WGS sequence"/>
</dbReference>
<name>A0A8J2VWJ1_9RHOB</name>
<protein>
    <submittedName>
        <fullName evidence="1">Uncharacterized protein</fullName>
    </submittedName>
</protein>
<evidence type="ECO:0000313" key="2">
    <source>
        <dbReference type="Proteomes" id="UP000602745"/>
    </source>
</evidence>
<sequence>MIRFLLEDVSHQGFDQPAPVLPSPQKLKVGEAKDALARQLAKARAWQGPQMGVSYMSKTKHEWGLTRSQGRNQSAFFVMVRKMQKASDGWPSILVAEPRLGDQLPLKVISSDATRLSCGASDGAQT</sequence>
<gene>
    <name evidence="1" type="ORF">GCM10007276_16550</name>
</gene>